<comment type="similarity">
    <text evidence="2">Belongs to the prokaryotic molybdopterin-containing oxidoreductase family.</text>
</comment>
<protein>
    <submittedName>
        <fullName evidence="9">Molybdopterin oxidoreductase</fullName>
    </submittedName>
</protein>
<dbReference type="InterPro" id="IPR006657">
    <property type="entry name" value="MoPterin_dinucl-bd_dom"/>
</dbReference>
<dbReference type="eggNOG" id="COG0243">
    <property type="taxonomic scope" value="Bacteria"/>
</dbReference>
<feature type="domain" description="Molybdopterin dinucleotide-binding" evidence="7">
    <location>
        <begin position="619"/>
        <end position="731"/>
    </location>
</feature>
<keyword evidence="4" id="KW-0479">Metal-binding</keyword>
<dbReference type="GO" id="GO:0043546">
    <property type="term" value="F:molybdopterin cofactor binding"/>
    <property type="evidence" value="ECO:0007669"/>
    <property type="project" value="InterPro"/>
</dbReference>
<dbReference type="Gene3D" id="3.40.50.740">
    <property type="match status" value="1"/>
</dbReference>
<dbReference type="CDD" id="cd02769">
    <property type="entry name" value="MopB_DMSOR-BSOR-TMAOR"/>
    <property type="match status" value="1"/>
</dbReference>
<dbReference type="GO" id="GO:0009061">
    <property type="term" value="P:anaerobic respiration"/>
    <property type="evidence" value="ECO:0007669"/>
    <property type="project" value="TreeGrafter"/>
</dbReference>
<keyword evidence="3" id="KW-0500">Molybdenum</keyword>
<dbReference type="InterPro" id="IPR009010">
    <property type="entry name" value="Asp_de-COase-like_dom_sf"/>
</dbReference>
<dbReference type="CDD" id="cd02793">
    <property type="entry name" value="MopB_CT_DMSOR-BSOR-TMAOR"/>
    <property type="match status" value="1"/>
</dbReference>
<dbReference type="STRING" id="446470.Snas_1942"/>
<dbReference type="EMBL" id="CP001778">
    <property type="protein sequence ID" value="ADD41638.1"/>
    <property type="molecule type" value="Genomic_DNA"/>
</dbReference>
<organism evidence="9 10">
    <name type="scientific">Stackebrandtia nassauensis (strain DSM 44728 / CIP 108903 / NRRL B-16338 / NBRC 102104 / LLR-40K-21)</name>
    <dbReference type="NCBI Taxonomy" id="446470"/>
    <lineage>
        <taxon>Bacteria</taxon>
        <taxon>Bacillati</taxon>
        <taxon>Actinomycetota</taxon>
        <taxon>Actinomycetes</taxon>
        <taxon>Glycomycetales</taxon>
        <taxon>Glycomycetaceae</taxon>
        <taxon>Stackebrandtia</taxon>
    </lineage>
</organism>
<dbReference type="GO" id="GO:0030151">
    <property type="term" value="F:molybdenum ion binding"/>
    <property type="evidence" value="ECO:0007669"/>
    <property type="project" value="TreeGrafter"/>
</dbReference>
<dbReference type="Pfam" id="PF01568">
    <property type="entry name" value="Molydop_binding"/>
    <property type="match status" value="1"/>
</dbReference>
<gene>
    <name evidence="9" type="ordered locus">Snas_1942</name>
</gene>
<evidence type="ECO:0000313" key="9">
    <source>
        <dbReference type="EMBL" id="ADD41638.1"/>
    </source>
</evidence>
<dbReference type="PANTHER" id="PTHR43742:SF10">
    <property type="entry name" value="TRIMETHYLAMINE-N-OXIDE REDUCTASE 2"/>
    <property type="match status" value="1"/>
</dbReference>
<dbReference type="GO" id="GO:0009055">
    <property type="term" value="F:electron transfer activity"/>
    <property type="evidence" value="ECO:0007669"/>
    <property type="project" value="TreeGrafter"/>
</dbReference>
<reference evidence="9 10" key="1">
    <citation type="journal article" date="2009" name="Stand. Genomic Sci.">
        <title>Complete genome sequence of Stackebrandtia nassauensis type strain (LLR-40K-21).</title>
        <authorList>
            <person name="Munk C."/>
            <person name="Lapidus A."/>
            <person name="Copeland A."/>
            <person name="Jando M."/>
            <person name="Mayilraj S."/>
            <person name="Glavina Del Rio T."/>
            <person name="Nolan M."/>
            <person name="Chen F."/>
            <person name="Lucas S."/>
            <person name="Tice H."/>
            <person name="Cheng J.F."/>
            <person name="Han C."/>
            <person name="Detter J.C."/>
            <person name="Bruce D."/>
            <person name="Goodwin L."/>
            <person name="Chain P."/>
            <person name="Pitluck S."/>
            <person name="Goker M."/>
            <person name="Ovchinikova G."/>
            <person name="Pati A."/>
            <person name="Ivanova N."/>
            <person name="Mavromatis K."/>
            <person name="Chen A."/>
            <person name="Palaniappan K."/>
            <person name="Land M."/>
            <person name="Hauser L."/>
            <person name="Chang Y.J."/>
            <person name="Jeffries C.D."/>
            <person name="Bristow J."/>
            <person name="Eisen J.A."/>
            <person name="Markowitz V."/>
            <person name="Hugenholtz P."/>
            <person name="Kyrpides N.C."/>
            <person name="Klenk H.P."/>
        </authorList>
    </citation>
    <scope>NUCLEOTIDE SEQUENCE [LARGE SCALE GENOMIC DNA]</scope>
    <source>
        <strain evidence="10">DSM 44728 / CIP 108903 / NRRL B-16338 / NBRC 102104 / LLR-40K-21</strain>
    </source>
</reference>
<evidence type="ECO:0000256" key="2">
    <source>
        <dbReference type="ARBA" id="ARBA00010312"/>
    </source>
</evidence>
<dbReference type="RefSeq" id="WP_013017209.1">
    <property type="nucleotide sequence ID" value="NC_013947.1"/>
</dbReference>
<sequence length="758" mass="83207">MRTHLTHWGAFEAETDGERLTSVKPWHGDAEPSGIIHNVASAQHHPARISQPYVRKGWLENGPGAPGRGEDEFVPVDWNTALDLLAGELRRVYGEYGGEAVYGGSYGWGSAGRFHHAQSQVHRFLNTLGGYVRRVNSYSFTVSEVLLPHVVSSLYEVLGGATAWDVVAEHSELIVAFGGISPKNAQVNSGGIARHELRRPLAAAKARGCRVVSVSPLRDDTPDEAGAEWLAPRPGSDAAIMLALAHVLDAEDLADKGFLDRFTVGYDKFISYVRGESDGVAKTPEWAAELSEIPADDIRALARDMAAKRTLLMVSWSLQRTQYGEQPLWLGVVLSAMLGQIGLPGGGFGHGYGSTGDIGKPYAQTSAPALPQGKNEVKTFIPVARISDMLLNPGGEFEYDGGRYTYPDIKLVYWCGGNPFHHHQDLARLHEAFKRPDTVVVHDPFWTSSARHADFVMPSTMTIERDDYGAGSGDSVFMPMKALTKPHGQTRDDYDIFAALAHRLGRGEAFTEGRTANEWLRHLYDNWRERLQRMGTTMPSFEEFWESEHVEIPIPDPGQVLYSKFRADPEANPLRTPSGKIEIFSEKIDSFGYEECPGHPVWMEPAEWLAGPRAQHFPLHLIANQPKTRLHSQLDVGAHSQASKVDGREPLRIHPDDAAARGLADGELARVFNDRGSCLVGVRVSDNVRPGVVQLSTGAWYDPDPTDASFCRHGNVNVLTPDEPSSRLSQGCIGQHALVEIEPVTGEVPEVTVTRAPA</sequence>
<dbReference type="Proteomes" id="UP000000844">
    <property type="component" value="Chromosome"/>
</dbReference>
<feature type="domain" description="Molybdopterin oxidoreductase" evidence="6">
    <location>
        <begin position="48"/>
        <end position="502"/>
    </location>
</feature>
<dbReference type="Gene3D" id="3.90.55.10">
    <property type="entry name" value="Dimethylsulfoxide Reductase, domain 3"/>
    <property type="match status" value="1"/>
</dbReference>
<evidence type="ECO:0000259" key="8">
    <source>
        <dbReference type="Pfam" id="PF18364"/>
    </source>
</evidence>
<dbReference type="Pfam" id="PF18364">
    <property type="entry name" value="Molybdopterin_N"/>
    <property type="match status" value="1"/>
</dbReference>
<accession>D3PZG4</accession>
<evidence type="ECO:0000256" key="1">
    <source>
        <dbReference type="ARBA" id="ARBA00001942"/>
    </source>
</evidence>
<evidence type="ECO:0000256" key="3">
    <source>
        <dbReference type="ARBA" id="ARBA00022505"/>
    </source>
</evidence>
<dbReference type="InterPro" id="IPR050612">
    <property type="entry name" value="Prok_Mopterin_Oxidored"/>
</dbReference>
<evidence type="ECO:0000259" key="6">
    <source>
        <dbReference type="Pfam" id="PF00384"/>
    </source>
</evidence>
<dbReference type="InterPro" id="IPR041954">
    <property type="entry name" value="CT_DMSOR/BSOR/TMAOR"/>
</dbReference>
<evidence type="ECO:0000259" key="7">
    <source>
        <dbReference type="Pfam" id="PF01568"/>
    </source>
</evidence>
<evidence type="ECO:0000256" key="4">
    <source>
        <dbReference type="ARBA" id="ARBA00022723"/>
    </source>
</evidence>
<dbReference type="InterPro" id="IPR006656">
    <property type="entry name" value="Mopterin_OxRdtase"/>
</dbReference>
<feature type="domain" description="Molybdopterin oxidoreductase N-terminal" evidence="8">
    <location>
        <begin position="4"/>
        <end position="44"/>
    </location>
</feature>
<comment type="cofactor">
    <cofactor evidence="1">
        <name>Mo-bis(molybdopterin guanine dinucleotide)</name>
        <dbReference type="ChEBI" id="CHEBI:60539"/>
    </cofactor>
</comment>
<evidence type="ECO:0000256" key="5">
    <source>
        <dbReference type="ARBA" id="ARBA00023002"/>
    </source>
</evidence>
<keyword evidence="5" id="KW-0560">Oxidoreductase</keyword>
<evidence type="ECO:0000313" key="10">
    <source>
        <dbReference type="Proteomes" id="UP000000844"/>
    </source>
</evidence>
<dbReference type="HOGENOM" id="CLU_000422_13_3_11"/>
<proteinExistence type="inferred from homology"/>
<dbReference type="GO" id="GO:0030288">
    <property type="term" value="C:outer membrane-bounded periplasmic space"/>
    <property type="evidence" value="ECO:0007669"/>
    <property type="project" value="TreeGrafter"/>
</dbReference>
<dbReference type="KEGG" id="sna:Snas_1942"/>
<name>D3PZG4_STANL</name>
<dbReference type="InterPro" id="IPR041460">
    <property type="entry name" value="Molybdopterin_N"/>
</dbReference>
<keyword evidence="10" id="KW-1185">Reference proteome</keyword>
<dbReference type="Gene3D" id="2.40.40.20">
    <property type="match status" value="1"/>
</dbReference>
<dbReference type="SUPFAM" id="SSF50692">
    <property type="entry name" value="ADC-like"/>
    <property type="match status" value="1"/>
</dbReference>
<dbReference type="Pfam" id="PF00384">
    <property type="entry name" value="Molybdopterin"/>
    <property type="match status" value="1"/>
</dbReference>
<dbReference type="Gene3D" id="3.40.228.10">
    <property type="entry name" value="Dimethylsulfoxide Reductase, domain 2"/>
    <property type="match status" value="1"/>
</dbReference>
<dbReference type="GO" id="GO:0016491">
    <property type="term" value="F:oxidoreductase activity"/>
    <property type="evidence" value="ECO:0007669"/>
    <property type="project" value="UniProtKB-KW"/>
</dbReference>
<dbReference type="FunFam" id="2.40.40.20:FF:000009">
    <property type="entry name" value="Biotin sulfoxide reductase 2"/>
    <property type="match status" value="1"/>
</dbReference>
<dbReference type="PANTHER" id="PTHR43742">
    <property type="entry name" value="TRIMETHYLAMINE-N-OXIDE REDUCTASE"/>
    <property type="match status" value="1"/>
</dbReference>
<dbReference type="AlphaFoldDB" id="D3PZG4"/>
<dbReference type="SUPFAM" id="SSF53706">
    <property type="entry name" value="Formate dehydrogenase/DMSO reductase, domains 1-3"/>
    <property type="match status" value="1"/>
</dbReference>